<keyword evidence="5" id="KW-0067">ATP-binding</keyword>
<evidence type="ECO:0000256" key="2">
    <source>
        <dbReference type="ARBA" id="ARBA00008936"/>
    </source>
</evidence>
<dbReference type="InterPro" id="IPR027417">
    <property type="entry name" value="P-loop_NTPase"/>
</dbReference>
<accession>A0A1F4VQB5</accession>
<dbReference type="Pfam" id="PF00006">
    <property type="entry name" value="ATP-synt_ab"/>
    <property type="match status" value="1"/>
</dbReference>
<keyword evidence="9" id="KW-0139">CF(1)</keyword>
<feature type="domain" description="AAA+ ATPase" evidence="11">
    <location>
        <begin position="146"/>
        <end position="387"/>
    </location>
</feature>
<evidence type="ECO:0000256" key="4">
    <source>
        <dbReference type="ARBA" id="ARBA00022741"/>
    </source>
</evidence>
<proteinExistence type="inferred from homology"/>
<dbReference type="InterPro" id="IPR000194">
    <property type="entry name" value="ATPase_F1/V1/A1_a/bsu_nucl-bd"/>
</dbReference>
<dbReference type="InterPro" id="IPR003593">
    <property type="entry name" value="AAA+_ATPase"/>
</dbReference>
<organism evidence="12 13">
    <name type="scientific">candidate division WWE3 bacterium RIFCSPLOWO2_01_FULL_42_11</name>
    <dbReference type="NCBI Taxonomy" id="1802627"/>
    <lineage>
        <taxon>Bacteria</taxon>
        <taxon>Katanobacteria</taxon>
    </lineage>
</organism>
<evidence type="ECO:0000256" key="9">
    <source>
        <dbReference type="ARBA" id="ARBA00023196"/>
    </source>
</evidence>
<evidence type="ECO:0000256" key="3">
    <source>
        <dbReference type="ARBA" id="ARBA00022448"/>
    </source>
</evidence>
<keyword evidence="3" id="KW-0813">Transport</keyword>
<evidence type="ECO:0000256" key="10">
    <source>
        <dbReference type="ARBA" id="ARBA00023310"/>
    </source>
</evidence>
<dbReference type="Gene3D" id="3.40.50.12240">
    <property type="match status" value="1"/>
</dbReference>
<dbReference type="InterPro" id="IPR050053">
    <property type="entry name" value="ATPase_alpha/beta_chains"/>
</dbReference>
<dbReference type="GO" id="GO:0046933">
    <property type="term" value="F:proton-transporting ATP synthase activity, rotational mechanism"/>
    <property type="evidence" value="ECO:0007669"/>
    <property type="project" value="TreeGrafter"/>
</dbReference>
<keyword evidence="7" id="KW-0406">Ion transport</keyword>
<reference evidence="12 13" key="1">
    <citation type="journal article" date="2016" name="Nat. Commun.">
        <title>Thousands of microbial genomes shed light on interconnected biogeochemical processes in an aquifer system.</title>
        <authorList>
            <person name="Anantharaman K."/>
            <person name="Brown C.T."/>
            <person name="Hug L.A."/>
            <person name="Sharon I."/>
            <person name="Castelle C.J."/>
            <person name="Probst A.J."/>
            <person name="Thomas B.C."/>
            <person name="Singh A."/>
            <person name="Wilkins M.J."/>
            <person name="Karaoz U."/>
            <person name="Brodie E.L."/>
            <person name="Williams K.H."/>
            <person name="Hubbard S.S."/>
            <person name="Banfield J.F."/>
        </authorList>
    </citation>
    <scope>NUCLEOTIDE SEQUENCE [LARGE SCALE GENOMIC DNA]</scope>
</reference>
<evidence type="ECO:0000256" key="1">
    <source>
        <dbReference type="ARBA" id="ARBA00004370"/>
    </source>
</evidence>
<evidence type="ECO:0000313" key="12">
    <source>
        <dbReference type="EMBL" id="OGC59240.1"/>
    </source>
</evidence>
<dbReference type="SMART" id="SM00382">
    <property type="entry name" value="AAA"/>
    <property type="match status" value="1"/>
</dbReference>
<evidence type="ECO:0000256" key="7">
    <source>
        <dbReference type="ARBA" id="ARBA00023065"/>
    </source>
</evidence>
<protein>
    <recommendedName>
        <fullName evidence="11">AAA+ ATPase domain-containing protein</fullName>
    </recommendedName>
</protein>
<dbReference type="STRING" id="1802627.A3A70_00945"/>
<dbReference type="GO" id="GO:0005524">
    <property type="term" value="F:ATP binding"/>
    <property type="evidence" value="ECO:0007669"/>
    <property type="project" value="UniProtKB-KW"/>
</dbReference>
<gene>
    <name evidence="12" type="ORF">A3A70_00945</name>
</gene>
<dbReference type="SUPFAM" id="SSF52540">
    <property type="entry name" value="P-loop containing nucleoside triphosphate hydrolases"/>
    <property type="match status" value="1"/>
</dbReference>
<keyword evidence="10" id="KW-0066">ATP synthesis</keyword>
<evidence type="ECO:0000256" key="6">
    <source>
        <dbReference type="ARBA" id="ARBA00022967"/>
    </source>
</evidence>
<dbReference type="SUPFAM" id="SSF47917">
    <property type="entry name" value="C-terminal domain of alpha and beta subunits of F1 ATP synthase"/>
    <property type="match status" value="1"/>
</dbReference>
<comment type="similarity">
    <text evidence="2">Belongs to the ATPase alpha/beta chains family.</text>
</comment>
<evidence type="ECO:0000313" key="13">
    <source>
        <dbReference type="Proteomes" id="UP000178964"/>
    </source>
</evidence>
<dbReference type="PANTHER" id="PTHR15184:SF71">
    <property type="entry name" value="ATP SYNTHASE SUBUNIT BETA, MITOCHONDRIAL"/>
    <property type="match status" value="1"/>
</dbReference>
<name>A0A1F4VQB5_UNCKA</name>
<keyword evidence="6" id="KW-1278">Translocase</keyword>
<comment type="subcellular location">
    <subcellularLocation>
        <location evidence="1">Membrane</location>
    </subcellularLocation>
</comment>
<sequence>MDKQTKFTAHIIEILGQIVRIKHTGEFQPPIHSLLGSNESENLKLEVISYESQTIILCLLHSHPKTVTKSLRINFIKDSLTTLAGKELLGRVINLYGEPLDDLPLITGAKEISIFENKINYYRASTTLELLKTDIKQIDLFTPFIKGTKFGMVGGAGVGKTVLLTEIMNNILATHKGVAIFAGIGERIREGNELVKALKNTELLSKATLIFGQMNENAVVRFRTALASTAIAEYFRDEEQQDVLYFVDNVFRFLQAGAEVATMIQQLPSEVGYQSTMESEIGIFENRLSNTDLGTITSLQTVFLPADELSDPGVRAALDYLDSAVVLSREMASDSMYPAIDPYTSSSSYMNRQILGSEHFETAKLASALLADFHRVSRMVNIIGDQELSEQHHNLYKRGRLLLAYMTQPFNTTENQTGMKGVRVDVGTTIKNVKSILAGELDTRNHREIMNLGALTHA</sequence>
<evidence type="ECO:0000256" key="5">
    <source>
        <dbReference type="ARBA" id="ARBA00022840"/>
    </source>
</evidence>
<comment type="caution">
    <text evidence="12">The sequence shown here is derived from an EMBL/GenBank/DDBJ whole genome shotgun (WGS) entry which is preliminary data.</text>
</comment>
<keyword evidence="4" id="KW-0547">Nucleotide-binding</keyword>
<dbReference type="Proteomes" id="UP000178964">
    <property type="component" value="Unassembled WGS sequence"/>
</dbReference>
<dbReference type="AlphaFoldDB" id="A0A1F4VQB5"/>
<evidence type="ECO:0000259" key="11">
    <source>
        <dbReference type="SMART" id="SM00382"/>
    </source>
</evidence>
<keyword evidence="8" id="KW-0472">Membrane</keyword>
<dbReference type="PROSITE" id="PS00152">
    <property type="entry name" value="ATPASE_ALPHA_BETA"/>
    <property type="match status" value="1"/>
</dbReference>
<evidence type="ECO:0000256" key="8">
    <source>
        <dbReference type="ARBA" id="ARBA00023136"/>
    </source>
</evidence>
<dbReference type="GO" id="GO:0045259">
    <property type="term" value="C:proton-transporting ATP synthase complex"/>
    <property type="evidence" value="ECO:0007669"/>
    <property type="project" value="UniProtKB-KW"/>
</dbReference>
<dbReference type="PANTHER" id="PTHR15184">
    <property type="entry name" value="ATP SYNTHASE"/>
    <property type="match status" value="1"/>
</dbReference>
<dbReference type="InterPro" id="IPR020003">
    <property type="entry name" value="ATPase_a/bsu_AS"/>
</dbReference>
<dbReference type="EMBL" id="MEVK01000020">
    <property type="protein sequence ID" value="OGC59240.1"/>
    <property type="molecule type" value="Genomic_DNA"/>
</dbReference>